<evidence type="ECO:0000256" key="2">
    <source>
        <dbReference type="SAM" id="Phobius"/>
    </source>
</evidence>
<dbReference type="AlphaFoldDB" id="A0AAX6E607"/>
<organism evidence="3 4">
    <name type="scientific">Iris pallida</name>
    <name type="common">Sweet iris</name>
    <dbReference type="NCBI Taxonomy" id="29817"/>
    <lineage>
        <taxon>Eukaryota</taxon>
        <taxon>Viridiplantae</taxon>
        <taxon>Streptophyta</taxon>
        <taxon>Embryophyta</taxon>
        <taxon>Tracheophyta</taxon>
        <taxon>Spermatophyta</taxon>
        <taxon>Magnoliopsida</taxon>
        <taxon>Liliopsida</taxon>
        <taxon>Asparagales</taxon>
        <taxon>Iridaceae</taxon>
        <taxon>Iridoideae</taxon>
        <taxon>Irideae</taxon>
        <taxon>Iris</taxon>
    </lineage>
</organism>
<name>A0AAX6E607_IRIPA</name>
<dbReference type="PANTHER" id="PTHR37182:SF2">
    <property type="entry name" value="F24J8.11 PROTEIN"/>
    <property type="match status" value="1"/>
</dbReference>
<dbReference type="EMBL" id="JANAVB010039818">
    <property type="protein sequence ID" value="KAJ6799405.1"/>
    <property type="molecule type" value="Genomic_DNA"/>
</dbReference>
<proteinExistence type="predicted"/>
<evidence type="ECO:0000313" key="4">
    <source>
        <dbReference type="Proteomes" id="UP001140949"/>
    </source>
</evidence>
<reference evidence="3" key="1">
    <citation type="journal article" date="2023" name="GigaByte">
        <title>Genome assembly of the bearded iris, Iris pallida Lam.</title>
        <authorList>
            <person name="Bruccoleri R.E."/>
            <person name="Oakeley E.J."/>
            <person name="Faust A.M.E."/>
            <person name="Altorfer M."/>
            <person name="Dessus-Babus S."/>
            <person name="Burckhardt D."/>
            <person name="Oertli M."/>
            <person name="Naumann U."/>
            <person name="Petersen F."/>
            <person name="Wong J."/>
        </authorList>
    </citation>
    <scope>NUCLEOTIDE SEQUENCE</scope>
    <source>
        <strain evidence="3">GSM-AAB239-AS_SAM_17_03QT</strain>
    </source>
</reference>
<gene>
    <name evidence="3" type="ORF">M6B38_207905</name>
</gene>
<evidence type="ECO:0000256" key="1">
    <source>
        <dbReference type="SAM" id="MobiDB-lite"/>
    </source>
</evidence>
<dbReference type="Proteomes" id="UP001140949">
    <property type="component" value="Unassembled WGS sequence"/>
</dbReference>
<keyword evidence="2" id="KW-1133">Transmembrane helix</keyword>
<reference evidence="3" key="2">
    <citation type="submission" date="2023-04" db="EMBL/GenBank/DDBJ databases">
        <authorList>
            <person name="Bruccoleri R.E."/>
            <person name="Oakeley E.J."/>
            <person name="Faust A.-M."/>
            <person name="Dessus-Babus S."/>
            <person name="Altorfer M."/>
            <person name="Burckhardt D."/>
            <person name="Oertli M."/>
            <person name="Naumann U."/>
            <person name="Petersen F."/>
            <person name="Wong J."/>
        </authorList>
    </citation>
    <scope>NUCLEOTIDE SEQUENCE</scope>
    <source>
        <strain evidence="3">GSM-AAB239-AS_SAM_17_03QT</strain>
        <tissue evidence="3">Leaf</tissue>
    </source>
</reference>
<protein>
    <submittedName>
        <fullName evidence="3">Uncharacterized protein</fullName>
    </submittedName>
</protein>
<accession>A0AAX6E607</accession>
<feature type="transmembrane region" description="Helical" evidence="2">
    <location>
        <begin position="20"/>
        <end position="41"/>
    </location>
</feature>
<keyword evidence="2" id="KW-0472">Membrane</keyword>
<dbReference type="PANTHER" id="PTHR37182">
    <property type="entry name" value="F24J8.11 PROTEIN"/>
    <property type="match status" value="1"/>
</dbReference>
<keyword evidence="4" id="KW-1185">Reference proteome</keyword>
<comment type="caution">
    <text evidence="3">The sequence shown here is derived from an EMBL/GenBank/DDBJ whole genome shotgun (WGS) entry which is preliminary data.</text>
</comment>
<feature type="region of interest" description="Disordered" evidence="1">
    <location>
        <begin position="41"/>
        <end position="67"/>
    </location>
</feature>
<keyword evidence="2" id="KW-0812">Transmembrane</keyword>
<sequence length="97" mass="10483">MLLIKYVCFSVLNSLSQLNGFFRAFVNGLVGAVAAGGWPLGGNQKADAAKRPPPPPPKEKNDPSVTGLRAKILANKKRKEAMKEEIAKLREKGKPVN</sequence>
<evidence type="ECO:0000313" key="3">
    <source>
        <dbReference type="EMBL" id="KAJ6799405.1"/>
    </source>
</evidence>